<keyword evidence="3" id="KW-1185">Reference proteome</keyword>
<organism evidence="2 3">
    <name type="scientific">Gemmata massiliana</name>
    <dbReference type="NCBI Taxonomy" id="1210884"/>
    <lineage>
        <taxon>Bacteria</taxon>
        <taxon>Pseudomonadati</taxon>
        <taxon>Planctomycetota</taxon>
        <taxon>Planctomycetia</taxon>
        <taxon>Gemmatales</taxon>
        <taxon>Gemmataceae</taxon>
        <taxon>Gemmata</taxon>
    </lineage>
</organism>
<gene>
    <name evidence="2" type="ORF">SOIL9_14520</name>
</gene>
<dbReference type="RefSeq" id="WP_162670571.1">
    <property type="nucleotide sequence ID" value="NZ_LR593886.1"/>
</dbReference>
<reference evidence="2 3" key="1">
    <citation type="submission" date="2019-05" db="EMBL/GenBank/DDBJ databases">
        <authorList>
            <consortium name="Science for Life Laboratories"/>
        </authorList>
    </citation>
    <scope>NUCLEOTIDE SEQUENCE [LARGE SCALE GENOMIC DNA]</scope>
    <source>
        <strain evidence="2">Soil9</strain>
    </source>
</reference>
<name>A0A6P2D9S5_9BACT</name>
<dbReference type="KEGG" id="gms:SOIL9_14520"/>
<dbReference type="EMBL" id="LR593886">
    <property type="protein sequence ID" value="VTR96262.1"/>
    <property type="molecule type" value="Genomic_DNA"/>
</dbReference>
<evidence type="ECO:0000313" key="2">
    <source>
        <dbReference type="EMBL" id="VTR96262.1"/>
    </source>
</evidence>
<proteinExistence type="predicted"/>
<protein>
    <submittedName>
        <fullName evidence="2">Uncharacterized protein</fullName>
    </submittedName>
</protein>
<accession>A0A6P2D9S5</accession>
<evidence type="ECO:0000256" key="1">
    <source>
        <dbReference type="SAM" id="MobiDB-lite"/>
    </source>
</evidence>
<dbReference type="AlphaFoldDB" id="A0A6P2D9S5"/>
<dbReference type="Proteomes" id="UP000464178">
    <property type="component" value="Chromosome"/>
</dbReference>
<feature type="region of interest" description="Disordered" evidence="1">
    <location>
        <begin position="142"/>
        <end position="164"/>
    </location>
</feature>
<sequence>MGQLRLPDGAEAGFRLESADEFGPIFTMHLYGAGRRGWFLLHSRYARPDHNPGPRSLGKGQWRTFLGLVNGCRFWELPELLPDWHEIASGQIVMDGGGYLDLAGREGTRYHHVHRILESEPGLASVLRFCARLSGLFEPPVPPVAEPQSATPDAELGAAPDPTT</sequence>
<evidence type="ECO:0000313" key="3">
    <source>
        <dbReference type="Proteomes" id="UP000464178"/>
    </source>
</evidence>